<sequence>MLPSRNPDYPDALIRRLKEPKGVKGRKSAAGAGGDGEGGPGDGLTADNAAAGEAVEEDGTVPVPPSAGKKAGKGGKAKARKSGAGVAADVGPDGAADSTRSELAGHGKILHALPRPKPAKKNATKSASDLPTPTDGKKAAGGDVVDVDAMDES</sequence>
<gene>
    <name evidence="1" type="ORF">QFC24_005804</name>
</gene>
<reference evidence="1" key="1">
    <citation type="submission" date="2023-04" db="EMBL/GenBank/DDBJ databases">
        <title>Draft Genome sequencing of Naganishia species isolated from polar environments using Oxford Nanopore Technology.</title>
        <authorList>
            <person name="Leo P."/>
            <person name="Venkateswaran K."/>
        </authorList>
    </citation>
    <scope>NUCLEOTIDE SEQUENCE</scope>
    <source>
        <strain evidence="1">DBVPG 5303</strain>
    </source>
</reference>
<dbReference type="Proteomes" id="UP001234202">
    <property type="component" value="Unassembled WGS sequence"/>
</dbReference>
<evidence type="ECO:0000313" key="1">
    <source>
        <dbReference type="EMBL" id="KAJ9119333.1"/>
    </source>
</evidence>
<accession>A0ACC2X5N6</accession>
<dbReference type="EMBL" id="JASBWV010000025">
    <property type="protein sequence ID" value="KAJ9119333.1"/>
    <property type="molecule type" value="Genomic_DNA"/>
</dbReference>
<name>A0ACC2X5N6_9TREE</name>
<organism evidence="1 2">
    <name type="scientific">Naganishia onofrii</name>
    <dbReference type="NCBI Taxonomy" id="1851511"/>
    <lineage>
        <taxon>Eukaryota</taxon>
        <taxon>Fungi</taxon>
        <taxon>Dikarya</taxon>
        <taxon>Basidiomycota</taxon>
        <taxon>Agaricomycotina</taxon>
        <taxon>Tremellomycetes</taxon>
        <taxon>Filobasidiales</taxon>
        <taxon>Filobasidiaceae</taxon>
        <taxon>Naganishia</taxon>
    </lineage>
</organism>
<comment type="caution">
    <text evidence="1">The sequence shown here is derived from an EMBL/GenBank/DDBJ whole genome shotgun (WGS) entry which is preliminary data.</text>
</comment>
<evidence type="ECO:0000313" key="2">
    <source>
        <dbReference type="Proteomes" id="UP001234202"/>
    </source>
</evidence>
<proteinExistence type="predicted"/>
<protein>
    <submittedName>
        <fullName evidence="1">Uncharacterized protein</fullName>
    </submittedName>
</protein>
<keyword evidence="2" id="KW-1185">Reference proteome</keyword>